<evidence type="ECO:0000313" key="10">
    <source>
        <dbReference type="EMBL" id="SSX23906.1"/>
    </source>
</evidence>
<evidence type="ECO:0000256" key="9">
    <source>
        <dbReference type="SAM" id="Phobius"/>
    </source>
</evidence>
<gene>
    <name evidence="10" type="primary">CSON009794</name>
</gene>
<dbReference type="PANTHER" id="PTHR21541:SF3">
    <property type="entry name" value="STRUCTURE-SPECIFIC ENDONUCLEASE SUBUNIT SLX4"/>
    <property type="match status" value="1"/>
</dbReference>
<dbReference type="PANTHER" id="PTHR21541">
    <property type="entry name" value="BTB POZ DOMAIN CONTAINING 12"/>
    <property type="match status" value="1"/>
</dbReference>
<keyword evidence="4" id="KW-0233">DNA recombination</keyword>
<dbReference type="AlphaFoldDB" id="A0A336M0Q1"/>
<keyword evidence="3" id="KW-0227">DNA damage</keyword>
<feature type="compositionally biased region" description="Polar residues" evidence="8">
    <location>
        <begin position="680"/>
        <end position="692"/>
    </location>
</feature>
<evidence type="ECO:0000256" key="1">
    <source>
        <dbReference type="ARBA" id="ARBA00004123"/>
    </source>
</evidence>
<feature type="region of interest" description="Disordered" evidence="8">
    <location>
        <begin position="544"/>
        <end position="630"/>
    </location>
</feature>
<keyword evidence="5" id="KW-0234">DNA repair</keyword>
<organism evidence="10">
    <name type="scientific">Culicoides sonorensis</name>
    <name type="common">Biting midge</name>
    <dbReference type="NCBI Taxonomy" id="179676"/>
    <lineage>
        <taxon>Eukaryota</taxon>
        <taxon>Metazoa</taxon>
        <taxon>Ecdysozoa</taxon>
        <taxon>Arthropoda</taxon>
        <taxon>Hexapoda</taxon>
        <taxon>Insecta</taxon>
        <taxon>Pterygota</taxon>
        <taxon>Neoptera</taxon>
        <taxon>Endopterygota</taxon>
        <taxon>Diptera</taxon>
        <taxon>Nematocera</taxon>
        <taxon>Chironomoidea</taxon>
        <taxon>Ceratopogonidae</taxon>
        <taxon>Ceratopogoninae</taxon>
        <taxon>Culicoides</taxon>
        <taxon>Monoculicoides</taxon>
    </lineage>
</organism>
<feature type="transmembrane region" description="Helical" evidence="9">
    <location>
        <begin position="21"/>
        <end position="47"/>
    </location>
</feature>
<dbReference type="GO" id="GO:0000712">
    <property type="term" value="P:resolution of meiotic recombination intermediates"/>
    <property type="evidence" value="ECO:0007669"/>
    <property type="project" value="TreeGrafter"/>
</dbReference>
<feature type="region of interest" description="Disordered" evidence="8">
    <location>
        <begin position="680"/>
        <end position="699"/>
    </location>
</feature>
<dbReference type="GO" id="GO:0006281">
    <property type="term" value="P:DNA repair"/>
    <property type="evidence" value="ECO:0007669"/>
    <property type="project" value="UniProtKB-KW"/>
</dbReference>
<feature type="compositionally biased region" description="Low complexity" evidence="8">
    <location>
        <begin position="586"/>
        <end position="601"/>
    </location>
</feature>
<feature type="compositionally biased region" description="Low complexity" evidence="8">
    <location>
        <begin position="102"/>
        <end position="118"/>
    </location>
</feature>
<evidence type="ECO:0000256" key="4">
    <source>
        <dbReference type="ARBA" id="ARBA00023172"/>
    </source>
</evidence>
<name>A0A336M0Q1_CULSO</name>
<keyword evidence="9" id="KW-0812">Transmembrane</keyword>
<feature type="region of interest" description="Disordered" evidence="8">
    <location>
        <begin position="1"/>
        <end position="21"/>
    </location>
</feature>
<proteinExistence type="inferred from homology"/>
<evidence type="ECO:0000256" key="8">
    <source>
        <dbReference type="SAM" id="MobiDB-lite"/>
    </source>
</evidence>
<keyword evidence="9" id="KW-0472">Membrane</keyword>
<keyword evidence="6" id="KW-0539">Nucleus</keyword>
<feature type="compositionally biased region" description="Basic and acidic residues" evidence="8">
    <location>
        <begin position="148"/>
        <end position="157"/>
    </location>
</feature>
<evidence type="ECO:0000256" key="6">
    <source>
        <dbReference type="ARBA" id="ARBA00023242"/>
    </source>
</evidence>
<evidence type="ECO:0000256" key="5">
    <source>
        <dbReference type="ARBA" id="ARBA00023204"/>
    </source>
</evidence>
<dbReference type="VEuPathDB" id="VectorBase:CSON009794"/>
<feature type="region of interest" description="Disordered" evidence="8">
    <location>
        <begin position="795"/>
        <end position="814"/>
    </location>
</feature>
<evidence type="ECO:0000256" key="7">
    <source>
        <dbReference type="ARBA" id="ARBA00029496"/>
    </source>
</evidence>
<comment type="subcellular location">
    <subcellularLocation>
        <location evidence="1">Nucleus</location>
    </subcellularLocation>
</comment>
<dbReference type="InterPro" id="IPR018247">
    <property type="entry name" value="EF_Hand_1_Ca_BS"/>
</dbReference>
<feature type="compositionally biased region" description="Basic and acidic residues" evidence="8">
    <location>
        <begin position="557"/>
        <end position="574"/>
    </location>
</feature>
<feature type="region of interest" description="Disordered" evidence="8">
    <location>
        <begin position="93"/>
        <end position="119"/>
    </location>
</feature>
<dbReference type="GO" id="GO:0006260">
    <property type="term" value="P:DNA replication"/>
    <property type="evidence" value="ECO:0007669"/>
    <property type="project" value="InterPro"/>
</dbReference>
<accession>A0A336M0Q1</accession>
<feature type="compositionally biased region" description="Basic and acidic residues" evidence="8">
    <location>
        <begin position="987"/>
        <end position="999"/>
    </location>
</feature>
<comment type="similarity">
    <text evidence="2">Belongs to the SLX4 family.</text>
</comment>
<keyword evidence="9" id="KW-1133">Transmembrane helix</keyword>
<sequence length="1129" mass="128575">MEDDKKIDLKRRKPRQTRGTPAYAAASKLGLKVVAFALVLGTAFVVLPGSSWKHKFFDYCKEAEETHKEKSFLLQRSVFRQLTAEELRELRERTKNLEDDSSSSNSSNSRNESSSNVSQQYKITKMSKFQLSKPKLMPTQGHSTENSIKNDRIGVPKNKPDLSNTIIIEEEDQGPSKANIDKLCKAKLNQIARVRSRPGPKPSTLITKFFEQVSTQDDDNDFDNRPVLCSIPQPKPTKARKKSTRTVKKLNGTGFPDIRKLVNPVKEISASQENIEPISSQNSMNETSGDVTKRAKMTLEQFGFKGAKKYDELDITALFGPSTNSRRKKIRPTLLIKRDEDEQKRILAEKVNQLLLEEYKENVVVPINQQIKYQTVSFHLENYLMPNPELFYKNSNGDPTDTCIEIYYCGNLVPVSHLKAGYLLKDWNAIPGRDRSVSPKKSEITDEREEIPIQMDVDDKALENKNSEDDEIQIPMEIQTENFELNKTDSYSSNESNGKSSVKQSDLDIVHSQVMMQKNSSLNASCEDLFSDYETSIVCFETQSPDDDEKAGISGSKIEENDIEKASTSKEMVKSDTVNDAPNLISSSSQSSLNRVSSQDSLKSENPNEMSQPTIPEEDSYKPHSPVILDTIDMTQDSSSSVSSKNFQSESITISEELSGTKLIEQIDSQLKLISDALNDDQSSSQYQTPMESNVEGKESDSCYIISSDSEPDYLTCPSQYQGLSVTPREEEPENEDPEEECEKTLIYFQPDKSLAKDLGENEDNFVENLVDQTIIDENSSDSIDFKELNESIKKFPSPNIPATSENHDNKSNETSFDEFDVLIYGERKIPEPEIIETNPEIEIPSSSSRQSRALTEKFKSLSNLEQKLTKKQEFRIKTRDVTPPPDYEKIDDTKIEWEMKRFGLKFIKRREDRIKILNHIYVRTHPFIEIKSENSQNMSLVVLNEKEPEFTSQRTEFSSQVEKTESSEPKIMSLEEKYGLVPCSSDPKRKAVTQEKPAKKLKSVHKTDSKSTKNKAEPTISLKDFALGDLNDPKLMENDFYTSQFLNDTSNILAVKVKGKLQWCPLALHIAFINVLRSNSWLKLKILQYEPLEIEVLYKYFKNIGARYELADLKFFLDKYCITFRSEN</sequence>
<feature type="region of interest" description="Disordered" evidence="8">
    <location>
        <begin position="986"/>
        <end position="1016"/>
    </location>
</feature>
<feature type="region of interest" description="Disordered" evidence="8">
    <location>
        <begin position="134"/>
        <end position="157"/>
    </location>
</feature>
<dbReference type="Pfam" id="PF09494">
    <property type="entry name" value="Slx4"/>
    <property type="match status" value="1"/>
</dbReference>
<evidence type="ECO:0000256" key="3">
    <source>
        <dbReference type="ARBA" id="ARBA00022763"/>
    </source>
</evidence>
<evidence type="ECO:0000256" key="2">
    <source>
        <dbReference type="ARBA" id="ARBA00006661"/>
    </source>
</evidence>
<dbReference type="GO" id="GO:0033557">
    <property type="term" value="C:Slx1-Slx4 complex"/>
    <property type="evidence" value="ECO:0007669"/>
    <property type="project" value="InterPro"/>
</dbReference>
<reference evidence="10" key="1">
    <citation type="submission" date="2018-07" db="EMBL/GenBank/DDBJ databases">
        <authorList>
            <person name="Quirk P.G."/>
            <person name="Krulwich T.A."/>
        </authorList>
    </citation>
    <scope>NUCLEOTIDE SEQUENCE</scope>
</reference>
<dbReference type="EMBL" id="UFQT01000392">
    <property type="protein sequence ID" value="SSX23906.1"/>
    <property type="molecule type" value="Genomic_DNA"/>
</dbReference>
<protein>
    <recommendedName>
        <fullName evidence="7">Structure-specific endonuclease subunit SLX4</fullName>
    </recommendedName>
</protein>
<dbReference type="PROSITE" id="PS00018">
    <property type="entry name" value="EF_HAND_1"/>
    <property type="match status" value="1"/>
</dbReference>
<dbReference type="InterPro" id="IPR018574">
    <property type="entry name" value="Structure-sp_endonuc_su_Slx4"/>
</dbReference>
<feature type="compositionally biased region" description="Basic and acidic residues" evidence="8">
    <location>
        <begin position="1006"/>
        <end position="1016"/>
    </location>
</feature>
<feature type="compositionally biased region" description="Polar residues" evidence="8">
    <location>
        <begin position="604"/>
        <end position="614"/>
    </location>
</feature>